<keyword evidence="2" id="KW-1185">Reference proteome</keyword>
<proteinExistence type="predicted"/>
<dbReference type="InterPro" id="IPR036527">
    <property type="entry name" value="SCP2_sterol-bd_dom_sf"/>
</dbReference>
<dbReference type="SUPFAM" id="SSF55718">
    <property type="entry name" value="SCP-like"/>
    <property type="match status" value="1"/>
</dbReference>
<dbReference type="EMBL" id="JAUSTU010000006">
    <property type="protein sequence ID" value="MDQ0155281.1"/>
    <property type="molecule type" value="Genomic_DNA"/>
</dbReference>
<reference evidence="1 2" key="1">
    <citation type="submission" date="2023-07" db="EMBL/GenBank/DDBJ databases">
        <title>Genomic Encyclopedia of Type Strains, Phase IV (KMG-IV): sequencing the most valuable type-strain genomes for metagenomic binning, comparative biology and taxonomic classification.</title>
        <authorList>
            <person name="Goeker M."/>
        </authorList>
    </citation>
    <scope>NUCLEOTIDE SEQUENCE [LARGE SCALE GENOMIC DNA]</scope>
    <source>
        <strain evidence="1 2">DSM 23948</strain>
    </source>
</reference>
<accession>A0ABT9V2X5</accession>
<protein>
    <recommendedName>
        <fullName evidence="3">SCP-2 sterol transfer family protein</fullName>
    </recommendedName>
</protein>
<comment type="caution">
    <text evidence="1">The sequence shown here is derived from an EMBL/GenBank/DDBJ whole genome shotgun (WGS) entry which is preliminary data.</text>
</comment>
<dbReference type="RefSeq" id="WP_307149853.1">
    <property type="nucleotide sequence ID" value="NZ_JAUSTU010000006.1"/>
</dbReference>
<evidence type="ECO:0000313" key="1">
    <source>
        <dbReference type="EMBL" id="MDQ0155281.1"/>
    </source>
</evidence>
<dbReference type="Proteomes" id="UP001231362">
    <property type="component" value="Unassembled WGS sequence"/>
</dbReference>
<evidence type="ECO:0000313" key="2">
    <source>
        <dbReference type="Proteomes" id="UP001231362"/>
    </source>
</evidence>
<sequence>MQRILHILVDEVNSRGHLSSLLNGVKMSVMLDSNSGVNVLIIENGKLGMEEEADQEIDAYISGKEAIMKELLMGRIKLRAARKNGHLQLKSTIRNSLFLESLFFLALTSGNHTEISKLLVDEKSVSC</sequence>
<gene>
    <name evidence="1" type="ORF">J2S07_001586</name>
</gene>
<organism evidence="1 2">
    <name type="scientific">Anoxybacillus andreesenii</name>
    <dbReference type="NCBI Taxonomy" id="1325932"/>
    <lineage>
        <taxon>Bacteria</taxon>
        <taxon>Bacillati</taxon>
        <taxon>Bacillota</taxon>
        <taxon>Bacilli</taxon>
        <taxon>Bacillales</taxon>
        <taxon>Anoxybacillaceae</taxon>
        <taxon>Anoxybacillus</taxon>
    </lineage>
</organism>
<name>A0ABT9V2X5_9BACL</name>
<evidence type="ECO:0008006" key="3">
    <source>
        <dbReference type="Google" id="ProtNLM"/>
    </source>
</evidence>